<sequence length="68" mass="8143">MSSMIVSEKKEELERSWQAESRQTILQLKIVADVVVLMAFRAFYLIVFHSTLIIFFYQSNMRNICFYK</sequence>
<name>A0A1J1HST0_9DIPT</name>
<evidence type="ECO:0000313" key="3">
    <source>
        <dbReference type="Proteomes" id="UP000183832"/>
    </source>
</evidence>
<keyword evidence="3" id="KW-1185">Reference proteome</keyword>
<feature type="transmembrane region" description="Helical" evidence="1">
    <location>
        <begin position="30"/>
        <end position="57"/>
    </location>
</feature>
<dbReference type="AlphaFoldDB" id="A0A1J1HST0"/>
<dbReference type="EMBL" id="CVRI01000020">
    <property type="protein sequence ID" value="CRK91051.1"/>
    <property type="molecule type" value="Genomic_DNA"/>
</dbReference>
<dbReference type="Proteomes" id="UP000183832">
    <property type="component" value="Unassembled WGS sequence"/>
</dbReference>
<proteinExistence type="predicted"/>
<protein>
    <submittedName>
        <fullName evidence="2">CLUMA_CG004739, isoform A</fullName>
    </submittedName>
</protein>
<keyword evidence="1" id="KW-1133">Transmembrane helix</keyword>
<evidence type="ECO:0000313" key="2">
    <source>
        <dbReference type="EMBL" id="CRK91051.1"/>
    </source>
</evidence>
<accession>A0A1J1HST0</accession>
<gene>
    <name evidence="2" type="ORF">CLUMA_CG004739</name>
</gene>
<keyword evidence="1" id="KW-0812">Transmembrane</keyword>
<evidence type="ECO:0000256" key="1">
    <source>
        <dbReference type="SAM" id="Phobius"/>
    </source>
</evidence>
<organism evidence="2 3">
    <name type="scientific">Clunio marinus</name>
    <dbReference type="NCBI Taxonomy" id="568069"/>
    <lineage>
        <taxon>Eukaryota</taxon>
        <taxon>Metazoa</taxon>
        <taxon>Ecdysozoa</taxon>
        <taxon>Arthropoda</taxon>
        <taxon>Hexapoda</taxon>
        <taxon>Insecta</taxon>
        <taxon>Pterygota</taxon>
        <taxon>Neoptera</taxon>
        <taxon>Endopterygota</taxon>
        <taxon>Diptera</taxon>
        <taxon>Nematocera</taxon>
        <taxon>Chironomoidea</taxon>
        <taxon>Chironomidae</taxon>
        <taxon>Clunio</taxon>
    </lineage>
</organism>
<keyword evidence="1" id="KW-0472">Membrane</keyword>
<reference evidence="2 3" key="1">
    <citation type="submission" date="2015-04" db="EMBL/GenBank/DDBJ databases">
        <authorList>
            <person name="Syromyatnikov M.Y."/>
            <person name="Popov V.N."/>
        </authorList>
    </citation>
    <scope>NUCLEOTIDE SEQUENCE [LARGE SCALE GENOMIC DNA]</scope>
</reference>